<evidence type="ECO:0000313" key="2">
    <source>
        <dbReference type="Proteomes" id="UP000266841"/>
    </source>
</evidence>
<name>K0SVU4_THAOC</name>
<organism evidence="1 2">
    <name type="scientific">Thalassiosira oceanica</name>
    <name type="common">Marine diatom</name>
    <dbReference type="NCBI Taxonomy" id="159749"/>
    <lineage>
        <taxon>Eukaryota</taxon>
        <taxon>Sar</taxon>
        <taxon>Stramenopiles</taxon>
        <taxon>Ochrophyta</taxon>
        <taxon>Bacillariophyta</taxon>
        <taxon>Coscinodiscophyceae</taxon>
        <taxon>Thalassiosirophycidae</taxon>
        <taxon>Thalassiosirales</taxon>
        <taxon>Thalassiosiraceae</taxon>
        <taxon>Thalassiosira</taxon>
    </lineage>
</organism>
<reference evidence="1 2" key="1">
    <citation type="journal article" date="2012" name="Genome Biol.">
        <title>Genome and low-iron response of an oceanic diatom adapted to chronic iron limitation.</title>
        <authorList>
            <person name="Lommer M."/>
            <person name="Specht M."/>
            <person name="Roy A.S."/>
            <person name="Kraemer L."/>
            <person name="Andreson R."/>
            <person name="Gutowska M.A."/>
            <person name="Wolf J."/>
            <person name="Bergner S.V."/>
            <person name="Schilhabel M.B."/>
            <person name="Klostermeier U.C."/>
            <person name="Beiko R.G."/>
            <person name="Rosenstiel P."/>
            <person name="Hippler M."/>
            <person name="Laroche J."/>
        </authorList>
    </citation>
    <scope>NUCLEOTIDE SEQUENCE [LARGE SCALE GENOMIC DNA]</scope>
    <source>
        <strain evidence="1 2">CCMP1005</strain>
    </source>
</reference>
<feature type="non-terminal residue" evidence="1">
    <location>
        <position position="1"/>
    </location>
</feature>
<accession>K0SVU4</accession>
<dbReference type="AlphaFoldDB" id="K0SVU4"/>
<evidence type="ECO:0000313" key="1">
    <source>
        <dbReference type="EMBL" id="EJK69064.1"/>
    </source>
</evidence>
<comment type="caution">
    <text evidence="1">The sequence shown here is derived from an EMBL/GenBank/DDBJ whole genome shotgun (WGS) entry which is preliminary data.</text>
</comment>
<gene>
    <name evidence="1" type="ORF">THAOC_09716</name>
</gene>
<dbReference type="Proteomes" id="UP000266841">
    <property type="component" value="Unassembled WGS sequence"/>
</dbReference>
<keyword evidence="2" id="KW-1185">Reference proteome</keyword>
<protein>
    <submittedName>
        <fullName evidence="1">Uncharacterized protein</fullName>
    </submittedName>
</protein>
<dbReference type="EMBL" id="AGNL01010492">
    <property type="protein sequence ID" value="EJK69064.1"/>
    <property type="molecule type" value="Genomic_DNA"/>
</dbReference>
<proteinExistence type="predicted"/>
<sequence length="40" mass="4522">IDNRPSAGEQGRACKTQKLQKLSKTPEKVCYKKTTILVLF</sequence>